<dbReference type="EMBL" id="BAAAKV010000001">
    <property type="protein sequence ID" value="GAA1149255.1"/>
    <property type="molecule type" value="Genomic_DNA"/>
</dbReference>
<organism evidence="2 3">
    <name type="scientific">Streptomyces hebeiensis</name>
    <dbReference type="NCBI Taxonomy" id="229486"/>
    <lineage>
        <taxon>Bacteria</taxon>
        <taxon>Bacillati</taxon>
        <taxon>Actinomycetota</taxon>
        <taxon>Actinomycetes</taxon>
        <taxon>Kitasatosporales</taxon>
        <taxon>Streptomycetaceae</taxon>
        <taxon>Streptomyces</taxon>
    </lineage>
</organism>
<evidence type="ECO:0000256" key="1">
    <source>
        <dbReference type="SAM" id="MobiDB-lite"/>
    </source>
</evidence>
<comment type="caution">
    <text evidence="2">The sequence shown here is derived from an EMBL/GenBank/DDBJ whole genome shotgun (WGS) entry which is preliminary data.</text>
</comment>
<name>A0ABN1UH88_9ACTN</name>
<feature type="region of interest" description="Disordered" evidence="1">
    <location>
        <begin position="1"/>
        <end position="148"/>
    </location>
</feature>
<sequence length="148" mass="15301">MGPGPPPGGPGGRTGRALPARDADLGAVSDETVPSRCPTGPLTNVSRAAHARHRARPGAARATRVPPVAGPGGRRDHGCGRGTRGQPLSAWPGRTTAVPEASRADRGHRWSGSRQPRGGAWKERAGSRRKHGNVDPAVETVETVEVAI</sequence>
<protein>
    <submittedName>
        <fullName evidence="2">Uncharacterized protein</fullName>
    </submittedName>
</protein>
<dbReference type="Proteomes" id="UP001501371">
    <property type="component" value="Unassembled WGS sequence"/>
</dbReference>
<proteinExistence type="predicted"/>
<reference evidence="2 3" key="1">
    <citation type="journal article" date="2019" name="Int. J. Syst. Evol. Microbiol.">
        <title>The Global Catalogue of Microorganisms (GCM) 10K type strain sequencing project: providing services to taxonomists for standard genome sequencing and annotation.</title>
        <authorList>
            <consortium name="The Broad Institute Genomics Platform"/>
            <consortium name="The Broad Institute Genome Sequencing Center for Infectious Disease"/>
            <person name="Wu L."/>
            <person name="Ma J."/>
        </authorList>
    </citation>
    <scope>NUCLEOTIDE SEQUENCE [LARGE SCALE GENOMIC DNA]</scope>
    <source>
        <strain evidence="2 3">JCM 12696</strain>
    </source>
</reference>
<accession>A0ABN1UH88</accession>
<evidence type="ECO:0000313" key="2">
    <source>
        <dbReference type="EMBL" id="GAA1149255.1"/>
    </source>
</evidence>
<feature type="compositionally biased region" description="Low complexity" evidence="1">
    <location>
        <begin position="138"/>
        <end position="148"/>
    </location>
</feature>
<keyword evidence="3" id="KW-1185">Reference proteome</keyword>
<gene>
    <name evidence="2" type="ORF">GCM10009654_00510</name>
</gene>
<feature type="compositionally biased region" description="Low complexity" evidence="1">
    <location>
        <begin position="57"/>
        <end position="67"/>
    </location>
</feature>
<evidence type="ECO:0000313" key="3">
    <source>
        <dbReference type="Proteomes" id="UP001501371"/>
    </source>
</evidence>